<dbReference type="STRING" id="765440.A0A0C3C2H9"/>
<dbReference type="InterPro" id="IPR003593">
    <property type="entry name" value="AAA+_ATPase"/>
</dbReference>
<dbReference type="GO" id="GO:0051603">
    <property type="term" value="P:proteolysis involved in protein catabolic process"/>
    <property type="evidence" value="ECO:0007669"/>
    <property type="project" value="TreeGrafter"/>
</dbReference>
<reference evidence="6 7" key="1">
    <citation type="submission" date="2014-04" db="EMBL/GenBank/DDBJ databases">
        <authorList>
            <consortium name="DOE Joint Genome Institute"/>
            <person name="Kuo A."/>
            <person name="Tarkka M."/>
            <person name="Buscot F."/>
            <person name="Kohler A."/>
            <person name="Nagy L.G."/>
            <person name="Floudas D."/>
            <person name="Copeland A."/>
            <person name="Barry K.W."/>
            <person name="Cichocki N."/>
            <person name="Veneault-Fourrey C."/>
            <person name="LaButti K."/>
            <person name="Lindquist E.A."/>
            <person name="Lipzen A."/>
            <person name="Lundell T."/>
            <person name="Morin E."/>
            <person name="Murat C."/>
            <person name="Sun H."/>
            <person name="Tunlid A."/>
            <person name="Henrissat B."/>
            <person name="Grigoriev I.V."/>
            <person name="Hibbett D.S."/>
            <person name="Martin F."/>
            <person name="Nordberg H.P."/>
            <person name="Cantor M.N."/>
            <person name="Hua S.X."/>
        </authorList>
    </citation>
    <scope>NUCLEOTIDE SEQUENCE [LARGE SCALE GENOMIC DNA]</scope>
    <source>
        <strain evidence="6 7">F 1598</strain>
    </source>
</reference>
<dbReference type="InterPro" id="IPR050052">
    <property type="entry name" value="ATP-dep_Clp_protease_ClpX"/>
</dbReference>
<dbReference type="SMART" id="SM00382">
    <property type="entry name" value="AAA"/>
    <property type="match status" value="1"/>
</dbReference>
<dbReference type="FunFam" id="1.10.8.60:FF:000138">
    <property type="entry name" value="ATP-dependent Clp protease ATP-binding subunit ClpX"/>
    <property type="match status" value="1"/>
</dbReference>
<protein>
    <recommendedName>
        <fullName evidence="8">AAA+ ATPase domain-containing protein</fullName>
    </recommendedName>
</protein>
<accession>A0A0C3C2H9</accession>
<keyword evidence="1" id="KW-0547">Nucleotide-binding</keyword>
<feature type="compositionally biased region" description="Polar residues" evidence="3">
    <location>
        <begin position="238"/>
        <end position="255"/>
    </location>
</feature>
<dbReference type="GO" id="GO:0005524">
    <property type="term" value="F:ATP binding"/>
    <property type="evidence" value="ECO:0007669"/>
    <property type="project" value="UniProtKB-KW"/>
</dbReference>
<dbReference type="PANTHER" id="PTHR48102">
    <property type="entry name" value="ATP-DEPENDENT CLP PROTEASE ATP-BINDING SUBUNIT CLPX-LIKE, MITOCHONDRIAL-RELATED"/>
    <property type="match status" value="1"/>
</dbReference>
<dbReference type="InParanoid" id="A0A0C3C2H9"/>
<reference evidence="7" key="2">
    <citation type="submission" date="2015-01" db="EMBL/GenBank/DDBJ databases">
        <title>Evolutionary Origins and Diversification of the Mycorrhizal Mutualists.</title>
        <authorList>
            <consortium name="DOE Joint Genome Institute"/>
            <consortium name="Mycorrhizal Genomics Consortium"/>
            <person name="Kohler A."/>
            <person name="Kuo A."/>
            <person name="Nagy L.G."/>
            <person name="Floudas D."/>
            <person name="Copeland A."/>
            <person name="Barry K.W."/>
            <person name="Cichocki N."/>
            <person name="Veneault-Fourrey C."/>
            <person name="LaButti K."/>
            <person name="Lindquist E.A."/>
            <person name="Lipzen A."/>
            <person name="Lundell T."/>
            <person name="Morin E."/>
            <person name="Murat C."/>
            <person name="Riley R."/>
            <person name="Ohm R."/>
            <person name="Sun H."/>
            <person name="Tunlid A."/>
            <person name="Henrissat B."/>
            <person name="Grigoriev I.V."/>
            <person name="Hibbett D.S."/>
            <person name="Martin F."/>
        </authorList>
    </citation>
    <scope>NUCLEOTIDE SEQUENCE [LARGE SCALE GENOMIC DNA]</scope>
    <source>
        <strain evidence="7">F 1598</strain>
    </source>
</reference>
<dbReference type="Gene3D" id="1.10.8.60">
    <property type="match status" value="1"/>
</dbReference>
<evidence type="ECO:0000256" key="2">
    <source>
        <dbReference type="ARBA" id="ARBA00022840"/>
    </source>
</evidence>
<name>A0A0C3C2H9_PILCF</name>
<evidence type="ECO:0000259" key="5">
    <source>
        <dbReference type="SMART" id="SM01086"/>
    </source>
</evidence>
<evidence type="ECO:0000256" key="1">
    <source>
        <dbReference type="ARBA" id="ARBA00022741"/>
    </source>
</evidence>
<dbReference type="SMART" id="SM01086">
    <property type="entry name" value="ClpB_D2-small"/>
    <property type="match status" value="1"/>
</dbReference>
<dbReference type="EMBL" id="KN832989">
    <property type="protein sequence ID" value="KIM83752.1"/>
    <property type="molecule type" value="Genomic_DNA"/>
</dbReference>
<organism evidence="6 7">
    <name type="scientific">Piloderma croceum (strain F 1598)</name>
    <dbReference type="NCBI Taxonomy" id="765440"/>
    <lineage>
        <taxon>Eukaryota</taxon>
        <taxon>Fungi</taxon>
        <taxon>Dikarya</taxon>
        <taxon>Basidiomycota</taxon>
        <taxon>Agaricomycotina</taxon>
        <taxon>Agaricomycetes</taxon>
        <taxon>Agaricomycetidae</taxon>
        <taxon>Atheliales</taxon>
        <taxon>Atheliaceae</taxon>
        <taxon>Piloderma</taxon>
    </lineage>
</organism>
<feature type="domain" description="AAA+ ATPase" evidence="4">
    <location>
        <begin position="129"/>
        <end position="313"/>
    </location>
</feature>
<evidence type="ECO:0008006" key="8">
    <source>
        <dbReference type="Google" id="ProtNLM"/>
    </source>
</evidence>
<evidence type="ECO:0000313" key="7">
    <source>
        <dbReference type="Proteomes" id="UP000054166"/>
    </source>
</evidence>
<keyword evidence="2" id="KW-0067">ATP-binding</keyword>
<dbReference type="GO" id="GO:0005759">
    <property type="term" value="C:mitochondrial matrix"/>
    <property type="evidence" value="ECO:0007669"/>
    <property type="project" value="TreeGrafter"/>
</dbReference>
<dbReference type="InterPro" id="IPR027417">
    <property type="entry name" value="P-loop_NTPase"/>
</dbReference>
<dbReference type="Gene3D" id="3.40.50.300">
    <property type="entry name" value="P-loop containing nucleotide triphosphate hydrolases"/>
    <property type="match status" value="1"/>
</dbReference>
<evidence type="ECO:0000259" key="4">
    <source>
        <dbReference type="SMART" id="SM00382"/>
    </source>
</evidence>
<evidence type="ECO:0000313" key="6">
    <source>
        <dbReference type="EMBL" id="KIM83752.1"/>
    </source>
</evidence>
<keyword evidence="7" id="KW-1185">Reference proteome</keyword>
<sequence length="496" mass="54277">MAWRARQLRVLTRTLQTQARHDYLPQEDLGEPPYIRPAGVATPRQLVQYLDEFVIGQENAKKVLSVAVFNHYNRVRANLSTMESDEDDMDWPDASADDGVSSARINPHPWRLPIPPVGLQPRHPIPLFEKSNVLVIGPTGSGKTLLARTLAKVLDVPFSVSDATSFTQAGYVGEDVDMTIQRLLQAANWDPQRASTGIVYIDEVDKIARKSGGGGMEGSRDVGGEGVQQALLRMMEGSTVSIQSKAPSSVESPISGSGEGRTRPGPRGSNTNFVGPKPDTYHIDTSNVLFILSGAFVGLDNIVKRRVAKGSIGFTANLPQPEDDNSNGFMPFFTPNRTSQNILDLVEPADLVKYGFIPEFISRLPSMTTLAPLTVPDLRRILTDVRGSLISQYTALFGYSGVEIRFTTPALNEICKKASERGGGARGLRGIMENLLLEPMYEVPGSDIRYVLITDAVVRGEQTALYWSRGEGVQFWSAWAKHAAVEKKLHKTKGAS</sequence>
<dbReference type="InterPro" id="IPR019489">
    <property type="entry name" value="Clp_ATPase_C"/>
</dbReference>
<dbReference type="Pfam" id="PF10431">
    <property type="entry name" value="ClpB_D2-small"/>
    <property type="match status" value="1"/>
</dbReference>
<feature type="region of interest" description="Disordered" evidence="3">
    <location>
        <begin position="238"/>
        <end position="278"/>
    </location>
</feature>
<dbReference type="OrthoDB" id="1721884at2759"/>
<dbReference type="Proteomes" id="UP000054166">
    <property type="component" value="Unassembled WGS sequence"/>
</dbReference>
<feature type="domain" description="Clp ATPase C-terminal" evidence="5">
    <location>
        <begin position="373"/>
        <end position="467"/>
    </location>
</feature>
<evidence type="ECO:0000256" key="3">
    <source>
        <dbReference type="SAM" id="MobiDB-lite"/>
    </source>
</evidence>
<dbReference type="PANTHER" id="PTHR48102:SF7">
    <property type="entry name" value="ATP-DEPENDENT CLP PROTEASE ATP-BINDING SUBUNIT CLPX-LIKE, MITOCHONDRIAL"/>
    <property type="match status" value="1"/>
</dbReference>
<dbReference type="GO" id="GO:0016887">
    <property type="term" value="F:ATP hydrolysis activity"/>
    <property type="evidence" value="ECO:0007669"/>
    <property type="project" value="InterPro"/>
</dbReference>
<proteinExistence type="predicted"/>
<dbReference type="SUPFAM" id="SSF52540">
    <property type="entry name" value="P-loop containing nucleoside triphosphate hydrolases"/>
    <property type="match status" value="1"/>
</dbReference>
<dbReference type="HOGENOM" id="CLU_014218_1_0_1"/>
<dbReference type="Pfam" id="PF07724">
    <property type="entry name" value="AAA_2"/>
    <property type="match status" value="1"/>
</dbReference>
<gene>
    <name evidence="6" type="ORF">PILCRDRAFT_413023</name>
</gene>
<dbReference type="InterPro" id="IPR003959">
    <property type="entry name" value="ATPase_AAA_core"/>
</dbReference>
<dbReference type="AlphaFoldDB" id="A0A0C3C2H9"/>